<organism evidence="2 3">
    <name type="scientific">Paenibacillus lacisoli</name>
    <dbReference type="NCBI Taxonomy" id="3064525"/>
    <lineage>
        <taxon>Bacteria</taxon>
        <taxon>Bacillati</taxon>
        <taxon>Bacillota</taxon>
        <taxon>Bacilli</taxon>
        <taxon>Bacillales</taxon>
        <taxon>Paenibacillaceae</taxon>
        <taxon>Paenibacillus</taxon>
    </lineage>
</organism>
<dbReference type="Proteomes" id="UP001240171">
    <property type="component" value="Unassembled WGS sequence"/>
</dbReference>
<reference evidence="2 3" key="1">
    <citation type="submission" date="2023-07" db="EMBL/GenBank/DDBJ databases">
        <title>Paenibacillus sp. JX-17 nov. isolated from soil.</title>
        <authorList>
            <person name="Wan Y."/>
            <person name="Liu B."/>
        </authorList>
    </citation>
    <scope>NUCLEOTIDE SEQUENCE [LARGE SCALE GENOMIC DNA]</scope>
    <source>
        <strain evidence="2 3">JX-17</strain>
    </source>
</reference>
<dbReference type="RefSeq" id="WP_305022656.1">
    <property type="nucleotide sequence ID" value="NZ_JAUQTB010000001.1"/>
</dbReference>
<protein>
    <submittedName>
        <fullName evidence="2">Uncharacterized protein</fullName>
    </submittedName>
</protein>
<feature type="chain" id="PRO_5045055363" evidence="1">
    <location>
        <begin position="28"/>
        <end position="184"/>
    </location>
</feature>
<comment type="caution">
    <text evidence="2">The sequence shown here is derived from an EMBL/GenBank/DDBJ whole genome shotgun (WGS) entry which is preliminary data.</text>
</comment>
<evidence type="ECO:0000313" key="2">
    <source>
        <dbReference type="EMBL" id="MDO7905493.1"/>
    </source>
</evidence>
<accession>A0ABT9C8A6</accession>
<evidence type="ECO:0000256" key="1">
    <source>
        <dbReference type="SAM" id="SignalP"/>
    </source>
</evidence>
<keyword evidence="3" id="KW-1185">Reference proteome</keyword>
<gene>
    <name evidence="2" type="ORF">Q5741_03585</name>
</gene>
<dbReference type="EMBL" id="JAUQTB010000001">
    <property type="protein sequence ID" value="MDO7905493.1"/>
    <property type="molecule type" value="Genomic_DNA"/>
</dbReference>
<name>A0ABT9C8A6_9BACL</name>
<keyword evidence="1" id="KW-0732">Signal</keyword>
<feature type="signal peptide" evidence="1">
    <location>
        <begin position="1"/>
        <end position="27"/>
    </location>
</feature>
<evidence type="ECO:0000313" key="3">
    <source>
        <dbReference type="Proteomes" id="UP001240171"/>
    </source>
</evidence>
<proteinExistence type="predicted"/>
<sequence>MKKQKWLSLILATAMSALIVLPAAASADTSVPGTTYSATDSTTAPLSPLAQQLQDYTAALEPLGVYEDKAIDTYRNNNYVNAANRKTTFLAFNNIIVPNYTKFVQGLKAIQTPNSDLKYLHYKYTRGAYLQLEGLMLFKQSLYSQKINYKLFNQANDKLAAGRKLIDQFNTEFEAYANKLAKQQ</sequence>